<sequence>MAALLSSCTLLPFAPFHAAPHAIVSRCHRQARRGLPPSLPPPLPQHPSRSPPCVTGDFLVSGHGGAVCRTGRGSGAGQAERVLFLLICVLFPFGFGGKRLLFVHYG</sequence>
<dbReference type="AlphaFoldDB" id="A0A4U6U8G9"/>
<evidence type="ECO:0000313" key="2">
    <source>
        <dbReference type="EMBL" id="TKW06537.1"/>
    </source>
</evidence>
<proteinExistence type="predicted"/>
<name>A0A4U6U8G9_SETVI</name>
<dbReference type="Proteomes" id="UP000298652">
    <property type="component" value="Chromosome 7"/>
</dbReference>
<organism evidence="2 3">
    <name type="scientific">Setaria viridis</name>
    <name type="common">Green bristlegrass</name>
    <name type="synonym">Setaria italica subsp. viridis</name>
    <dbReference type="NCBI Taxonomy" id="4556"/>
    <lineage>
        <taxon>Eukaryota</taxon>
        <taxon>Viridiplantae</taxon>
        <taxon>Streptophyta</taxon>
        <taxon>Embryophyta</taxon>
        <taxon>Tracheophyta</taxon>
        <taxon>Spermatophyta</taxon>
        <taxon>Magnoliopsida</taxon>
        <taxon>Liliopsida</taxon>
        <taxon>Poales</taxon>
        <taxon>Poaceae</taxon>
        <taxon>PACMAD clade</taxon>
        <taxon>Panicoideae</taxon>
        <taxon>Panicodae</taxon>
        <taxon>Paniceae</taxon>
        <taxon>Cenchrinae</taxon>
        <taxon>Setaria</taxon>
    </lineage>
</organism>
<feature type="signal peptide" evidence="1">
    <location>
        <begin position="1"/>
        <end position="18"/>
    </location>
</feature>
<protein>
    <submittedName>
        <fullName evidence="2">Uncharacterized protein</fullName>
    </submittedName>
</protein>
<keyword evidence="3" id="KW-1185">Reference proteome</keyword>
<accession>A0A4U6U8G9</accession>
<keyword evidence="1" id="KW-0732">Signal</keyword>
<dbReference type="EMBL" id="CM016558">
    <property type="protein sequence ID" value="TKW06537.1"/>
    <property type="molecule type" value="Genomic_DNA"/>
</dbReference>
<gene>
    <name evidence="2" type="ORF">SEVIR_7G246651v2</name>
</gene>
<dbReference type="Gramene" id="TKW06537">
    <property type="protein sequence ID" value="TKW06537"/>
    <property type="gene ID" value="SEVIR_7G246651v2"/>
</dbReference>
<evidence type="ECO:0000256" key="1">
    <source>
        <dbReference type="SAM" id="SignalP"/>
    </source>
</evidence>
<reference evidence="2" key="1">
    <citation type="submission" date="2019-03" db="EMBL/GenBank/DDBJ databases">
        <title>WGS assembly of Setaria viridis.</title>
        <authorList>
            <person name="Huang P."/>
            <person name="Jenkins J."/>
            <person name="Grimwood J."/>
            <person name="Barry K."/>
            <person name="Healey A."/>
            <person name="Mamidi S."/>
            <person name="Sreedasyam A."/>
            <person name="Shu S."/>
            <person name="Feldman M."/>
            <person name="Wu J."/>
            <person name="Yu Y."/>
            <person name="Chen C."/>
            <person name="Johnson J."/>
            <person name="Rokhsar D."/>
            <person name="Baxter I."/>
            <person name="Schmutz J."/>
            <person name="Brutnell T."/>
            <person name="Kellogg E."/>
        </authorList>
    </citation>
    <scope>NUCLEOTIDE SEQUENCE [LARGE SCALE GENOMIC DNA]</scope>
</reference>
<evidence type="ECO:0000313" key="3">
    <source>
        <dbReference type="Proteomes" id="UP000298652"/>
    </source>
</evidence>
<feature type="chain" id="PRO_5020675487" evidence="1">
    <location>
        <begin position="19"/>
        <end position="106"/>
    </location>
</feature>